<keyword evidence="1" id="KW-0805">Transcription regulation</keyword>
<dbReference type="InterPro" id="IPR009057">
    <property type="entry name" value="Homeodomain-like_sf"/>
</dbReference>
<dbReference type="PRINTS" id="PR00032">
    <property type="entry name" value="HTHARAC"/>
</dbReference>
<dbReference type="SMART" id="SM00342">
    <property type="entry name" value="HTH_ARAC"/>
    <property type="match status" value="1"/>
</dbReference>
<feature type="domain" description="HTH araC/xylS-type" evidence="4">
    <location>
        <begin position="187"/>
        <end position="285"/>
    </location>
</feature>
<gene>
    <name evidence="5" type="ORF">EB1_08530</name>
</gene>
<keyword evidence="6" id="KW-1185">Reference proteome</keyword>
<dbReference type="Gene3D" id="1.10.10.60">
    <property type="entry name" value="Homeodomain-like"/>
    <property type="match status" value="1"/>
</dbReference>
<proteinExistence type="predicted"/>
<dbReference type="STRING" id="1218108.GCA_000382425_01585"/>
<evidence type="ECO:0000256" key="1">
    <source>
        <dbReference type="ARBA" id="ARBA00023015"/>
    </source>
</evidence>
<dbReference type="EMBL" id="BJXC01000004">
    <property type="protein sequence ID" value="GEM51063.1"/>
    <property type="molecule type" value="Genomic_DNA"/>
</dbReference>
<dbReference type="Proteomes" id="UP000321245">
    <property type="component" value="Unassembled WGS sequence"/>
</dbReference>
<dbReference type="GO" id="GO:0043565">
    <property type="term" value="F:sequence-specific DNA binding"/>
    <property type="evidence" value="ECO:0007669"/>
    <property type="project" value="InterPro"/>
</dbReference>
<keyword evidence="2" id="KW-0238">DNA-binding</keyword>
<dbReference type="GO" id="GO:0003700">
    <property type="term" value="F:DNA-binding transcription factor activity"/>
    <property type="evidence" value="ECO:0007669"/>
    <property type="project" value="InterPro"/>
</dbReference>
<dbReference type="Pfam" id="PF12833">
    <property type="entry name" value="HTH_18"/>
    <property type="match status" value="1"/>
</dbReference>
<accession>A0A511NE32</accession>
<reference evidence="5 6" key="1">
    <citation type="submission" date="2019-07" db="EMBL/GenBank/DDBJ databases">
        <title>Whole genome shotgun sequence of Empedobacter brevis NBRC 14943.</title>
        <authorList>
            <person name="Hosoyama A."/>
            <person name="Uohara A."/>
            <person name="Ohji S."/>
            <person name="Ichikawa N."/>
        </authorList>
    </citation>
    <scope>NUCLEOTIDE SEQUENCE [LARGE SCALE GENOMIC DNA]</scope>
    <source>
        <strain evidence="5 6">NBRC 14943</strain>
    </source>
</reference>
<dbReference type="PANTHER" id="PTHR43280">
    <property type="entry name" value="ARAC-FAMILY TRANSCRIPTIONAL REGULATOR"/>
    <property type="match status" value="1"/>
</dbReference>
<sequence>MQNSESQDSIPIISIQGFRQGQLAGRDELLFNELHGERHIDKPHKHDFFVIILFDKASGTHSIDSKDYPIGNREIHVLFPGQMHKWAINDGTIGYQLMTERSFFEQFAPYFRFSFTNYQNHPVIKLSDEAFSKLMYEFDAIKEELKSENSLVHLIHARAAVIAAIVSKEAEHIFTEFKVYQSNPRLAKFNMLIDEFYKEEKSVAFYADKLHISANYLNILCKKHLKVSATQLIQQRVYIEAKRLLKSDHLSIKEIAYELGFSDHAYFSNFFKAQTGSTPTQFRIQK</sequence>
<dbReference type="OrthoDB" id="1096411at2"/>
<evidence type="ECO:0000313" key="6">
    <source>
        <dbReference type="Proteomes" id="UP000321245"/>
    </source>
</evidence>
<dbReference type="InterPro" id="IPR020449">
    <property type="entry name" value="Tscrpt_reg_AraC-type_HTH"/>
</dbReference>
<dbReference type="PANTHER" id="PTHR43280:SF32">
    <property type="entry name" value="TRANSCRIPTIONAL REGULATORY PROTEIN"/>
    <property type="match status" value="1"/>
</dbReference>
<dbReference type="PROSITE" id="PS01124">
    <property type="entry name" value="HTH_ARAC_FAMILY_2"/>
    <property type="match status" value="1"/>
</dbReference>
<evidence type="ECO:0000256" key="3">
    <source>
        <dbReference type="ARBA" id="ARBA00023163"/>
    </source>
</evidence>
<dbReference type="GeneID" id="84649771"/>
<keyword evidence="3" id="KW-0804">Transcription</keyword>
<dbReference type="RefSeq" id="WP_019975079.1">
    <property type="nucleotide sequence ID" value="NZ_BJXC01000004.1"/>
</dbReference>
<dbReference type="SUPFAM" id="SSF46689">
    <property type="entry name" value="Homeodomain-like"/>
    <property type="match status" value="1"/>
</dbReference>
<protein>
    <submittedName>
        <fullName evidence="5">AraC family transcriptional regulator</fullName>
    </submittedName>
</protein>
<dbReference type="InterPro" id="IPR018060">
    <property type="entry name" value="HTH_AraC"/>
</dbReference>
<comment type="caution">
    <text evidence="5">The sequence shown here is derived from an EMBL/GenBank/DDBJ whole genome shotgun (WGS) entry which is preliminary data.</text>
</comment>
<name>A0A511NE32_9FLAO</name>
<dbReference type="AlphaFoldDB" id="A0A511NE32"/>
<dbReference type="SUPFAM" id="SSF51215">
    <property type="entry name" value="Regulatory protein AraC"/>
    <property type="match status" value="1"/>
</dbReference>
<evidence type="ECO:0000313" key="5">
    <source>
        <dbReference type="EMBL" id="GEM51063.1"/>
    </source>
</evidence>
<evidence type="ECO:0000256" key="2">
    <source>
        <dbReference type="ARBA" id="ARBA00023125"/>
    </source>
</evidence>
<dbReference type="InterPro" id="IPR037923">
    <property type="entry name" value="HTH-like"/>
</dbReference>
<evidence type="ECO:0000259" key="4">
    <source>
        <dbReference type="PROSITE" id="PS01124"/>
    </source>
</evidence>
<organism evidence="5 6">
    <name type="scientific">Empedobacter brevis NBRC 14943 = ATCC 43319</name>
    <dbReference type="NCBI Taxonomy" id="1218108"/>
    <lineage>
        <taxon>Bacteria</taxon>
        <taxon>Pseudomonadati</taxon>
        <taxon>Bacteroidota</taxon>
        <taxon>Flavobacteriia</taxon>
        <taxon>Flavobacteriales</taxon>
        <taxon>Weeksellaceae</taxon>
        <taxon>Empedobacter</taxon>
    </lineage>
</organism>